<proteinExistence type="predicted"/>
<evidence type="ECO:0000313" key="2">
    <source>
        <dbReference type="Proteomes" id="UP000192907"/>
    </source>
</evidence>
<organism evidence="1 2">
    <name type="scientific">Pseudobacteriovorax antillogorgiicola</name>
    <dbReference type="NCBI Taxonomy" id="1513793"/>
    <lineage>
        <taxon>Bacteria</taxon>
        <taxon>Pseudomonadati</taxon>
        <taxon>Bdellovibrionota</taxon>
        <taxon>Oligoflexia</taxon>
        <taxon>Oligoflexales</taxon>
        <taxon>Pseudobacteriovoracaceae</taxon>
        <taxon>Pseudobacteriovorax</taxon>
    </lineage>
</organism>
<evidence type="ECO:0008006" key="3">
    <source>
        <dbReference type="Google" id="ProtNLM"/>
    </source>
</evidence>
<accession>A0A1Y6BYB3</accession>
<dbReference type="OrthoDB" id="9945446at2"/>
<sequence>MTTAKLYLKLIVSFLILAGCTSMCGKGRKDLTPEEVVQAYLDISLNMTDLGQRVQLLNLTTGSLHAAIEKASDETVSKAFIDKRYHLEAYSVVERRDRTPRETEITFVLTYRDLGNNPDQAPAEAAQITTENTVAVVKYKGAWAIRDVLGKNTTIDFPTQQGAEIKPSTAP</sequence>
<gene>
    <name evidence="1" type="ORF">SAMN06296036_110151</name>
</gene>
<dbReference type="RefSeq" id="WP_132320931.1">
    <property type="nucleotide sequence ID" value="NZ_FWZT01000010.1"/>
</dbReference>
<dbReference type="AlphaFoldDB" id="A0A1Y6BYB3"/>
<dbReference type="Proteomes" id="UP000192907">
    <property type="component" value="Unassembled WGS sequence"/>
</dbReference>
<evidence type="ECO:0000313" key="1">
    <source>
        <dbReference type="EMBL" id="SMF34568.1"/>
    </source>
</evidence>
<name>A0A1Y6BYB3_9BACT</name>
<dbReference type="PROSITE" id="PS51257">
    <property type="entry name" value="PROKAR_LIPOPROTEIN"/>
    <property type="match status" value="1"/>
</dbReference>
<dbReference type="EMBL" id="FWZT01000010">
    <property type="protein sequence ID" value="SMF34568.1"/>
    <property type="molecule type" value="Genomic_DNA"/>
</dbReference>
<reference evidence="2" key="1">
    <citation type="submission" date="2017-04" db="EMBL/GenBank/DDBJ databases">
        <authorList>
            <person name="Varghese N."/>
            <person name="Submissions S."/>
        </authorList>
    </citation>
    <scope>NUCLEOTIDE SEQUENCE [LARGE SCALE GENOMIC DNA]</scope>
    <source>
        <strain evidence="2">RKEM611</strain>
    </source>
</reference>
<protein>
    <recommendedName>
        <fullName evidence="3">DUF4878 domain-containing protein</fullName>
    </recommendedName>
</protein>
<keyword evidence="2" id="KW-1185">Reference proteome</keyword>
<dbReference type="STRING" id="1513793.SAMN06296036_110151"/>